<dbReference type="InterPro" id="IPR018640">
    <property type="entry name" value="DUF2063"/>
</dbReference>
<organism evidence="2 3">
    <name type="scientific">Candidatus Competibacter denitrificans Run_A_D11</name>
    <dbReference type="NCBI Taxonomy" id="1400863"/>
    <lineage>
        <taxon>Bacteria</taxon>
        <taxon>Pseudomonadati</taxon>
        <taxon>Pseudomonadota</taxon>
        <taxon>Gammaproteobacteria</taxon>
        <taxon>Candidatus Competibacteraceae</taxon>
        <taxon>Candidatus Competibacter</taxon>
    </lineage>
</organism>
<dbReference type="RefSeq" id="WP_048673902.1">
    <property type="nucleotide sequence ID" value="NZ_CBTJ020000055.1"/>
</dbReference>
<dbReference type="EMBL" id="CBTJ020000055">
    <property type="protein sequence ID" value="CDI03286.1"/>
    <property type="molecule type" value="Genomic_DNA"/>
</dbReference>
<dbReference type="AlphaFoldDB" id="W6M5W0"/>
<reference evidence="2" key="1">
    <citation type="submission" date="2013-07" db="EMBL/GenBank/DDBJ databases">
        <authorList>
            <person name="McIlroy S."/>
        </authorList>
    </citation>
    <scope>NUCLEOTIDE SEQUENCE [LARGE SCALE GENOMIC DNA]</scope>
    <source>
        <strain evidence="2">Run_A_D11</strain>
    </source>
</reference>
<name>W6M5W0_9GAMM</name>
<keyword evidence="3" id="KW-1185">Reference proteome</keyword>
<feature type="domain" description="Putative DNA-binding" evidence="1">
    <location>
        <begin position="6"/>
        <end position="98"/>
    </location>
</feature>
<gene>
    <name evidence="2" type="ORF">BN873_470028</name>
</gene>
<evidence type="ECO:0000313" key="2">
    <source>
        <dbReference type="EMBL" id="CDI03286.1"/>
    </source>
</evidence>
<dbReference type="STRING" id="1400863.BN873_470028"/>
<comment type="caution">
    <text evidence="2">The sequence shown here is derived from an EMBL/GenBank/DDBJ whole genome shotgun (WGS) entry which is preliminary data.</text>
</comment>
<dbReference type="Gene3D" id="1.10.150.690">
    <property type="entry name" value="DUF2063"/>
    <property type="match status" value="1"/>
</dbReference>
<dbReference type="Proteomes" id="UP000035760">
    <property type="component" value="Unassembled WGS sequence"/>
</dbReference>
<proteinExistence type="predicted"/>
<reference evidence="2" key="2">
    <citation type="submission" date="2014-03" db="EMBL/GenBank/DDBJ databases">
        <title>Candidatus Competibacter-lineage genomes retrieved from metagenomes reveal functional metabolic diversity.</title>
        <authorList>
            <person name="McIlroy S.J."/>
            <person name="Albertsen M."/>
            <person name="Andresen E.K."/>
            <person name="Saunders A.M."/>
            <person name="Kristiansen R."/>
            <person name="Stokholm-Bjerregaard M."/>
            <person name="Nielsen K.L."/>
            <person name="Nielsen P.H."/>
        </authorList>
    </citation>
    <scope>NUCLEOTIDE SEQUENCE</scope>
    <source>
        <strain evidence="2">Run_A_D11</strain>
    </source>
</reference>
<dbReference type="Pfam" id="PF09836">
    <property type="entry name" value="DUF2063"/>
    <property type="match status" value="1"/>
</dbReference>
<evidence type="ECO:0000259" key="1">
    <source>
        <dbReference type="Pfam" id="PF09836"/>
    </source>
</evidence>
<evidence type="ECO:0000313" key="3">
    <source>
        <dbReference type="Proteomes" id="UP000035760"/>
    </source>
</evidence>
<accession>W6M5W0</accession>
<dbReference type="InterPro" id="IPR044922">
    <property type="entry name" value="DUF2063_N_sf"/>
</dbReference>
<protein>
    <recommendedName>
        <fullName evidence="1">Putative DNA-binding domain-containing protein</fullName>
    </recommendedName>
</protein>
<sequence length="263" mass="28628">MRWVELQTSLHQAMLAHSPDPALLALLAGPTGERERRLAVYRNNVRHALLNVLEAAFPVSRQLIGEACFTAVGLTFVAQHPPQRPVLYAYGGGFPGFLAAFQPLADLPWLADIARLEWARNEALFAPEAPLLTPTRLAAVPPEQLPGLSIWLHPSVRLLQSRWPIHAIWDAHQPNGGPLDAVDLKHAQSVLVWRLKNAVVQQPLSAGEFVLLTAFAAHRPLAEAAETAAGDDATFDLATALARFLNQEVLAISDQHNGNALGH</sequence>